<dbReference type="InterPro" id="IPR016689">
    <property type="entry name" value="ESCRT-2_cplx_Snf8"/>
</dbReference>
<dbReference type="Gene3D" id="6.10.140.180">
    <property type="match status" value="1"/>
</dbReference>
<dbReference type="GO" id="GO:0000814">
    <property type="term" value="C:ESCRT II complex"/>
    <property type="evidence" value="ECO:0007669"/>
    <property type="project" value="InterPro"/>
</dbReference>
<gene>
    <name evidence="4" type="primary">snf8</name>
    <name evidence="4" type="ORF">EYF80_038184</name>
</gene>
<dbReference type="OrthoDB" id="283883at2759"/>
<dbReference type="InterPro" id="IPR036388">
    <property type="entry name" value="WH-like_DNA-bd_sf"/>
</dbReference>
<accession>A0A4Z2GDI6</accession>
<evidence type="ECO:0000256" key="3">
    <source>
        <dbReference type="ARBA" id="ARBA00030097"/>
    </source>
</evidence>
<sequence>MRRRGVGAGAIAKKKLAEMSKQLETFKSNLEEFASKHKQEIRKNSQFRVQFQEMCATIGVDPLASGKGFWSEMLGVGDFYYELGVQIIEKKGFVTVSEIKASLKWEKERACHVLDHLLKEGLAWLDSQAAEEAQYWLPALFSELTSRDVTPEEANQMTP</sequence>
<evidence type="ECO:0000256" key="1">
    <source>
        <dbReference type="ARBA" id="ARBA00009834"/>
    </source>
</evidence>
<comment type="caution">
    <text evidence="4">The sequence shown here is derived from an EMBL/GenBank/DDBJ whole genome shotgun (WGS) entry which is preliminary data.</text>
</comment>
<dbReference type="SUPFAM" id="SSF46785">
    <property type="entry name" value="Winged helix' DNA-binding domain"/>
    <property type="match status" value="2"/>
</dbReference>
<organism evidence="4 5">
    <name type="scientific">Liparis tanakae</name>
    <name type="common">Tanaka's snailfish</name>
    <dbReference type="NCBI Taxonomy" id="230148"/>
    <lineage>
        <taxon>Eukaryota</taxon>
        <taxon>Metazoa</taxon>
        <taxon>Chordata</taxon>
        <taxon>Craniata</taxon>
        <taxon>Vertebrata</taxon>
        <taxon>Euteleostomi</taxon>
        <taxon>Actinopterygii</taxon>
        <taxon>Neopterygii</taxon>
        <taxon>Teleostei</taxon>
        <taxon>Neoteleostei</taxon>
        <taxon>Acanthomorphata</taxon>
        <taxon>Eupercaria</taxon>
        <taxon>Perciformes</taxon>
        <taxon>Cottioidei</taxon>
        <taxon>Cottales</taxon>
        <taxon>Liparidae</taxon>
        <taxon>Liparis</taxon>
    </lineage>
</organism>
<dbReference type="AlphaFoldDB" id="A0A4Z2GDI6"/>
<reference evidence="4 5" key="1">
    <citation type="submission" date="2019-03" db="EMBL/GenBank/DDBJ databases">
        <title>First draft genome of Liparis tanakae, snailfish: a comprehensive survey of snailfish specific genes.</title>
        <authorList>
            <person name="Kim W."/>
            <person name="Song I."/>
            <person name="Jeong J.-H."/>
            <person name="Kim D."/>
            <person name="Kim S."/>
            <person name="Ryu S."/>
            <person name="Song J.Y."/>
            <person name="Lee S.K."/>
        </authorList>
    </citation>
    <scope>NUCLEOTIDE SEQUENCE [LARGE SCALE GENOMIC DNA]</scope>
    <source>
        <tissue evidence="4">Muscle</tissue>
    </source>
</reference>
<dbReference type="FunFam" id="1.10.10.10:FF:000234">
    <property type="entry name" value="Vacuolar-sorting protein SNF8"/>
    <property type="match status" value="1"/>
</dbReference>
<keyword evidence="5" id="KW-1185">Reference proteome</keyword>
<dbReference type="InterPro" id="IPR040608">
    <property type="entry name" value="Snf8/Vps36"/>
</dbReference>
<dbReference type="PANTHER" id="PTHR12806:SF0">
    <property type="entry name" value="VACUOLAR-SORTING PROTEIN SNF8"/>
    <property type="match status" value="1"/>
</dbReference>
<name>A0A4Z2GDI6_9TELE</name>
<evidence type="ECO:0000256" key="2">
    <source>
        <dbReference type="ARBA" id="ARBA00017052"/>
    </source>
</evidence>
<dbReference type="EMBL" id="SRLO01000576">
    <property type="protein sequence ID" value="TNN51608.1"/>
    <property type="molecule type" value="Genomic_DNA"/>
</dbReference>
<dbReference type="InterPro" id="IPR036390">
    <property type="entry name" value="WH_DNA-bd_sf"/>
</dbReference>
<dbReference type="Gene3D" id="1.10.10.10">
    <property type="entry name" value="Winged helix-like DNA-binding domain superfamily/Winged helix DNA-binding domain"/>
    <property type="match status" value="1"/>
</dbReference>
<dbReference type="Pfam" id="PF04157">
    <property type="entry name" value="EAP30"/>
    <property type="match status" value="2"/>
</dbReference>
<evidence type="ECO:0000313" key="5">
    <source>
        <dbReference type="Proteomes" id="UP000314294"/>
    </source>
</evidence>
<dbReference type="PANTHER" id="PTHR12806">
    <property type="entry name" value="EAP30 SUBUNIT OF ELL COMPLEX"/>
    <property type="match status" value="1"/>
</dbReference>
<proteinExistence type="inferred from homology"/>
<dbReference type="Proteomes" id="UP000314294">
    <property type="component" value="Unassembled WGS sequence"/>
</dbReference>
<protein>
    <recommendedName>
        <fullName evidence="2">Vacuolar-sorting protein SNF8</fullName>
    </recommendedName>
    <alternativeName>
        <fullName evidence="3">ESCRT-II complex subunit VPS22</fullName>
    </alternativeName>
</protein>
<evidence type="ECO:0000313" key="4">
    <source>
        <dbReference type="EMBL" id="TNN51608.1"/>
    </source>
</evidence>
<comment type="similarity">
    <text evidence="1">Belongs to the SNF8 family.</text>
</comment>
<dbReference type="GO" id="GO:0043328">
    <property type="term" value="P:protein transport to vacuole involved in ubiquitin-dependent protein catabolic process via the multivesicular body sorting pathway"/>
    <property type="evidence" value="ECO:0007669"/>
    <property type="project" value="TreeGrafter"/>
</dbReference>